<dbReference type="Proteomes" id="UP000185511">
    <property type="component" value="Chromosome"/>
</dbReference>
<evidence type="ECO:0000313" key="3">
    <source>
        <dbReference type="Proteomes" id="UP000185511"/>
    </source>
</evidence>
<dbReference type="EMBL" id="CP016076">
    <property type="protein sequence ID" value="APU15461.1"/>
    <property type="molecule type" value="Genomic_DNA"/>
</dbReference>
<dbReference type="PROSITE" id="PS51186">
    <property type="entry name" value="GNAT"/>
    <property type="match status" value="1"/>
</dbReference>
<organism evidence="2 3">
    <name type="scientific">Actinoalloteichus fjordicus</name>
    <dbReference type="NCBI Taxonomy" id="1612552"/>
    <lineage>
        <taxon>Bacteria</taxon>
        <taxon>Bacillati</taxon>
        <taxon>Actinomycetota</taxon>
        <taxon>Actinomycetes</taxon>
        <taxon>Pseudonocardiales</taxon>
        <taxon>Pseudonocardiaceae</taxon>
        <taxon>Actinoalloteichus</taxon>
    </lineage>
</organism>
<dbReference type="Pfam" id="PF00583">
    <property type="entry name" value="Acetyltransf_1"/>
    <property type="match status" value="1"/>
</dbReference>
<dbReference type="SUPFAM" id="SSF55729">
    <property type="entry name" value="Acyl-CoA N-acyltransferases (Nat)"/>
    <property type="match status" value="1"/>
</dbReference>
<dbReference type="InterPro" id="IPR016181">
    <property type="entry name" value="Acyl_CoA_acyltransferase"/>
</dbReference>
<dbReference type="InterPro" id="IPR000182">
    <property type="entry name" value="GNAT_dom"/>
</dbReference>
<dbReference type="RefSeq" id="WP_075741185.1">
    <property type="nucleotide sequence ID" value="NZ_CP016076.1"/>
</dbReference>
<evidence type="ECO:0000313" key="2">
    <source>
        <dbReference type="EMBL" id="APU15461.1"/>
    </source>
</evidence>
<proteinExistence type="predicted"/>
<feature type="domain" description="N-acetyltransferase" evidence="1">
    <location>
        <begin position="106"/>
        <end position="254"/>
    </location>
</feature>
<sequence length="254" mass="27559">MVQGDVDNGWAVLTDDGRGGGLRALRRPDGRRHLFFLGAATDEYGPLVETALRALDTDLYVEVDEADAAALTALTERGFVVHRSEHRYAVPTDPAVTGLGVGLGDVELRSVMAADPDRWRVLDDELRGEVPGAGGWRNDPVSFASDTFADPEFDPALYLIAVDRVTDAYLGLTRVWNRQPRPRLGLIGTAADHRRRGVARHLLAEAFGVLHRRGHHEVTCEVDERNTASNALLLGVGARREGGGVELLRRGAAG</sequence>
<dbReference type="GO" id="GO:0016747">
    <property type="term" value="F:acyltransferase activity, transferring groups other than amino-acyl groups"/>
    <property type="evidence" value="ECO:0007669"/>
    <property type="project" value="InterPro"/>
</dbReference>
<dbReference type="CDD" id="cd04301">
    <property type="entry name" value="NAT_SF"/>
    <property type="match status" value="1"/>
</dbReference>
<evidence type="ECO:0000259" key="1">
    <source>
        <dbReference type="PROSITE" id="PS51186"/>
    </source>
</evidence>
<accession>A0AAC9LDQ7</accession>
<name>A0AAC9LDQ7_9PSEU</name>
<keyword evidence="3" id="KW-1185">Reference proteome</keyword>
<gene>
    <name evidence="2" type="ORF">UA74_17155</name>
</gene>
<dbReference type="Gene3D" id="3.40.630.30">
    <property type="match status" value="1"/>
</dbReference>
<dbReference type="KEGG" id="acad:UA74_17155"/>
<dbReference type="AlphaFoldDB" id="A0AAC9LDQ7"/>
<reference evidence="3" key="1">
    <citation type="submission" date="2016-06" db="EMBL/GenBank/DDBJ databases">
        <title>Complete genome sequence of Actinoalloteichus fjordicus DSM 46855 (=ADI127-17), type strain of the new species Actinoalloteichus fjordicus.</title>
        <authorList>
            <person name="Ruckert C."/>
            <person name="Nouioui I."/>
            <person name="Willmese J."/>
            <person name="van Wezel G."/>
            <person name="Klenk H.-P."/>
            <person name="Kalinowski J."/>
            <person name="Zotchev S.B."/>
        </authorList>
    </citation>
    <scope>NUCLEOTIDE SEQUENCE [LARGE SCALE GENOMIC DNA]</scope>
    <source>
        <strain evidence="3">ADI127-7</strain>
    </source>
</reference>
<protein>
    <submittedName>
        <fullName evidence="2">Acetyltransferase</fullName>
    </submittedName>
</protein>